<evidence type="ECO:0000313" key="1">
    <source>
        <dbReference type="EMBL" id="OMJ81581.1"/>
    </source>
</evidence>
<dbReference type="Pfam" id="PF14608">
    <property type="entry name" value="zf-CCCH_2"/>
    <property type="match status" value="3"/>
</dbReference>
<sequence>MANSAQIKSSAFKNKLKVKLEEYGEVYANQDIIKYIYLIVITRKKGKDELLQDLKEFFEEQTEDFVSWVFTQKEEKNIRCRFFPHCTNPNCPFVHPTEKCAYFPNCKHGNKCLFLHENSEIHNKPCAFGDRCTKGSACLYQHTQKKQKFDDGFS</sequence>
<evidence type="ECO:0000313" key="2">
    <source>
        <dbReference type="EMBL" id="OMJ93072.1"/>
    </source>
</evidence>
<dbReference type="EMBL" id="MPUH01000375">
    <property type="protein sequence ID" value="OMJ81581.1"/>
    <property type="molecule type" value="Genomic_DNA"/>
</dbReference>
<dbReference type="AlphaFoldDB" id="A0A1R2BY11"/>
<dbReference type="Proteomes" id="UP000187209">
    <property type="component" value="Unassembled WGS sequence"/>
</dbReference>
<evidence type="ECO:0008006" key="4">
    <source>
        <dbReference type="Google" id="ProtNLM"/>
    </source>
</evidence>
<evidence type="ECO:0000313" key="3">
    <source>
        <dbReference type="Proteomes" id="UP000187209"/>
    </source>
</evidence>
<reference evidence="1 3" key="1">
    <citation type="submission" date="2016-11" db="EMBL/GenBank/DDBJ databases">
        <title>The macronuclear genome of Stentor coeruleus: a giant cell with tiny introns.</title>
        <authorList>
            <person name="Slabodnick M."/>
            <person name="Ruby J.G."/>
            <person name="Reiff S.B."/>
            <person name="Swart E.C."/>
            <person name="Gosai S."/>
            <person name="Prabakaran S."/>
            <person name="Witkowska E."/>
            <person name="Larue G.E."/>
            <person name="Fisher S."/>
            <person name="Freeman R.M."/>
            <person name="Gunawardena J."/>
            <person name="Chu W."/>
            <person name="Stover N.A."/>
            <person name="Gregory B.D."/>
            <person name="Nowacki M."/>
            <person name="Derisi J."/>
            <person name="Roy S.W."/>
            <person name="Marshall W.F."/>
            <person name="Sood P."/>
        </authorList>
    </citation>
    <scope>NUCLEOTIDE SEQUENCE [LARGE SCALE GENOMIC DNA]</scope>
    <source>
        <strain evidence="1">WM001</strain>
    </source>
</reference>
<name>A0A1R2BY11_9CILI</name>
<dbReference type="OrthoDB" id="306918at2759"/>
<protein>
    <recommendedName>
        <fullName evidence="4">C3H1-type domain-containing protein</fullName>
    </recommendedName>
</protein>
<organism evidence="1 3">
    <name type="scientific">Stentor coeruleus</name>
    <dbReference type="NCBI Taxonomy" id="5963"/>
    <lineage>
        <taxon>Eukaryota</taxon>
        <taxon>Sar</taxon>
        <taxon>Alveolata</taxon>
        <taxon>Ciliophora</taxon>
        <taxon>Postciliodesmatophora</taxon>
        <taxon>Heterotrichea</taxon>
        <taxon>Heterotrichida</taxon>
        <taxon>Stentoridae</taxon>
        <taxon>Stentor</taxon>
    </lineage>
</organism>
<keyword evidence="3" id="KW-1185">Reference proteome</keyword>
<dbReference type="Gene3D" id="4.10.1000.30">
    <property type="match status" value="1"/>
</dbReference>
<comment type="caution">
    <text evidence="1">The sequence shown here is derived from an EMBL/GenBank/DDBJ whole genome shotgun (WGS) entry which is preliminary data.</text>
</comment>
<dbReference type="EMBL" id="MPUH01000049">
    <property type="protein sequence ID" value="OMJ93072.1"/>
    <property type="molecule type" value="Genomic_DNA"/>
</dbReference>
<gene>
    <name evidence="1" type="ORF">SteCoe_17935</name>
    <name evidence="2" type="ORF">SteCoe_4013</name>
</gene>
<accession>A0A1R2BY11</accession>
<proteinExistence type="predicted"/>